<dbReference type="AlphaFoldDB" id="A0A2P8H497"/>
<sequence>MVLDCAVIGGGPAGLNASLVLGRSKRKTVLFDDNKPRNAVVAEAHGFITRDGINPQELKRIGQEELKAYPNVSIVKQRVAAINKVDDQFQIEAEDGSVFFSKKVILATGFKEILPDIEGVERYYGTSLFSCPFCDGWELKDRPLAVISENPKAVHMAKVVYNWTEDLIVCTNGKKSLSEIEKTLLESKGIKTFEQEIQSLIGETGQLQKIEFKDGTAVLVEGGFITPEWVPATNFGASLGCKLNALGGIEVDSMGRTNIEGVFACGDALITGASQLIIAAAEGSKAAIGVNAAFIEENFMSPVSALSD</sequence>
<dbReference type="Proteomes" id="UP000242682">
    <property type="component" value="Unassembled WGS sequence"/>
</dbReference>
<dbReference type="Gene3D" id="3.50.50.60">
    <property type="entry name" value="FAD/NAD(P)-binding domain"/>
    <property type="match status" value="2"/>
</dbReference>
<evidence type="ECO:0000256" key="1">
    <source>
        <dbReference type="ARBA" id="ARBA00001974"/>
    </source>
</evidence>
<keyword evidence="7" id="KW-1185">Reference proteome</keyword>
<dbReference type="PRINTS" id="PR00368">
    <property type="entry name" value="FADPNR"/>
</dbReference>
<gene>
    <name evidence="6" type="ORF">B0H99_103154</name>
</gene>
<evidence type="ECO:0000313" key="7">
    <source>
        <dbReference type="Proteomes" id="UP000242682"/>
    </source>
</evidence>
<dbReference type="PRINTS" id="PR00469">
    <property type="entry name" value="PNDRDTASEII"/>
</dbReference>
<evidence type="ECO:0000256" key="4">
    <source>
        <dbReference type="ARBA" id="ARBA00023002"/>
    </source>
</evidence>
<dbReference type="InterPro" id="IPR050097">
    <property type="entry name" value="Ferredoxin-NADP_redctase_2"/>
</dbReference>
<protein>
    <submittedName>
        <fullName evidence="6">Thioredoxin reductase</fullName>
    </submittedName>
</protein>
<feature type="domain" description="FAD/NAD(P)-binding" evidence="5">
    <location>
        <begin position="4"/>
        <end position="282"/>
    </location>
</feature>
<comment type="subunit">
    <text evidence="2">Homodimer.</text>
</comment>
<evidence type="ECO:0000259" key="5">
    <source>
        <dbReference type="Pfam" id="PF07992"/>
    </source>
</evidence>
<organism evidence="6 7">
    <name type="scientific">Planomicrobium soli</name>
    <dbReference type="NCBI Taxonomy" id="1176648"/>
    <lineage>
        <taxon>Bacteria</taxon>
        <taxon>Bacillati</taxon>
        <taxon>Bacillota</taxon>
        <taxon>Bacilli</taxon>
        <taxon>Bacillales</taxon>
        <taxon>Caryophanaceae</taxon>
        <taxon>Planomicrobium</taxon>
    </lineage>
</organism>
<evidence type="ECO:0000313" key="6">
    <source>
        <dbReference type="EMBL" id="PSL41020.1"/>
    </source>
</evidence>
<dbReference type="RefSeq" id="WP_106532529.1">
    <property type="nucleotide sequence ID" value="NZ_PYAT01000003.1"/>
</dbReference>
<dbReference type="PANTHER" id="PTHR48105">
    <property type="entry name" value="THIOREDOXIN REDUCTASE 1-RELATED-RELATED"/>
    <property type="match status" value="1"/>
</dbReference>
<accession>A0A2P8H497</accession>
<dbReference type="OrthoDB" id="9806179at2"/>
<dbReference type="SUPFAM" id="SSF51905">
    <property type="entry name" value="FAD/NAD(P)-binding domain"/>
    <property type="match status" value="1"/>
</dbReference>
<evidence type="ECO:0000256" key="2">
    <source>
        <dbReference type="ARBA" id="ARBA00011738"/>
    </source>
</evidence>
<dbReference type="InterPro" id="IPR023753">
    <property type="entry name" value="FAD/NAD-binding_dom"/>
</dbReference>
<reference evidence="6 7" key="1">
    <citation type="submission" date="2018-03" db="EMBL/GenBank/DDBJ databases">
        <title>Genomic Encyclopedia of Type Strains, Phase III (KMG-III): the genomes of soil and plant-associated and newly described type strains.</title>
        <authorList>
            <person name="Whitman W."/>
        </authorList>
    </citation>
    <scope>NUCLEOTIDE SEQUENCE [LARGE SCALE GENOMIC DNA]</scope>
    <source>
        <strain evidence="6 7">CGMCC 1.12259</strain>
    </source>
</reference>
<dbReference type="EMBL" id="PYAT01000003">
    <property type="protein sequence ID" value="PSL41020.1"/>
    <property type="molecule type" value="Genomic_DNA"/>
</dbReference>
<comment type="cofactor">
    <cofactor evidence="1">
        <name>FAD</name>
        <dbReference type="ChEBI" id="CHEBI:57692"/>
    </cofactor>
</comment>
<keyword evidence="4" id="KW-0560">Oxidoreductase</keyword>
<dbReference type="InterPro" id="IPR036188">
    <property type="entry name" value="FAD/NAD-bd_sf"/>
</dbReference>
<keyword evidence="3" id="KW-0285">Flavoprotein</keyword>
<dbReference type="Pfam" id="PF07992">
    <property type="entry name" value="Pyr_redox_2"/>
    <property type="match status" value="1"/>
</dbReference>
<name>A0A2P8H497_9BACL</name>
<comment type="caution">
    <text evidence="6">The sequence shown here is derived from an EMBL/GenBank/DDBJ whole genome shotgun (WGS) entry which is preliminary data.</text>
</comment>
<proteinExistence type="predicted"/>
<dbReference type="GO" id="GO:0016491">
    <property type="term" value="F:oxidoreductase activity"/>
    <property type="evidence" value="ECO:0007669"/>
    <property type="project" value="UniProtKB-KW"/>
</dbReference>
<evidence type="ECO:0000256" key="3">
    <source>
        <dbReference type="ARBA" id="ARBA00022630"/>
    </source>
</evidence>